<dbReference type="AlphaFoldDB" id="A0A506PK38"/>
<accession>A0A506PK38</accession>
<keyword evidence="1" id="KW-1133">Transmembrane helix</keyword>
<reference evidence="2 3" key="1">
    <citation type="submission" date="2019-06" db="EMBL/GenBank/DDBJ databases">
        <title>Flavobacteriaceae Paucihalobacterium erythroidium CWB-1, complete genome.</title>
        <authorList>
            <person name="Wu S."/>
        </authorList>
    </citation>
    <scope>NUCLEOTIDE SEQUENCE [LARGE SCALE GENOMIC DNA]</scope>
    <source>
        <strain evidence="2 3">CWB-1</strain>
    </source>
</reference>
<dbReference type="InterPro" id="IPR046125">
    <property type="entry name" value="DUF6122"/>
</dbReference>
<keyword evidence="1" id="KW-0812">Transmembrane</keyword>
<gene>
    <name evidence="2" type="ORF">FJ651_07425</name>
</gene>
<dbReference type="OrthoDB" id="289051at2"/>
<evidence type="ECO:0008006" key="4">
    <source>
        <dbReference type="Google" id="ProtNLM"/>
    </source>
</evidence>
<evidence type="ECO:0000313" key="2">
    <source>
        <dbReference type="EMBL" id="TPV33979.1"/>
    </source>
</evidence>
<dbReference type="RefSeq" id="WP_140989876.1">
    <property type="nucleotide sequence ID" value="NZ_VHIQ01000003.1"/>
</dbReference>
<dbReference type="Pfam" id="PF19617">
    <property type="entry name" value="DUF6122"/>
    <property type="match status" value="1"/>
</dbReference>
<organism evidence="2 3">
    <name type="scientific">Paucihalobacter ruber</name>
    <dbReference type="NCBI Taxonomy" id="2567861"/>
    <lineage>
        <taxon>Bacteria</taxon>
        <taxon>Pseudomonadati</taxon>
        <taxon>Bacteroidota</taxon>
        <taxon>Flavobacteriia</taxon>
        <taxon>Flavobacteriales</taxon>
        <taxon>Flavobacteriaceae</taxon>
        <taxon>Paucihalobacter</taxon>
    </lineage>
</organism>
<comment type="caution">
    <text evidence="2">The sequence shown here is derived from an EMBL/GenBank/DDBJ whole genome shotgun (WGS) entry which is preliminary data.</text>
</comment>
<feature type="transmembrane region" description="Helical" evidence="1">
    <location>
        <begin position="6"/>
        <end position="23"/>
    </location>
</feature>
<evidence type="ECO:0000256" key="1">
    <source>
        <dbReference type="SAM" id="Phobius"/>
    </source>
</evidence>
<evidence type="ECO:0000313" key="3">
    <source>
        <dbReference type="Proteomes" id="UP000317332"/>
    </source>
</evidence>
<protein>
    <recommendedName>
        <fullName evidence="4">LexA-binding, inner membrane-associated hydrolase</fullName>
    </recommendedName>
</protein>
<proteinExistence type="predicted"/>
<dbReference type="Proteomes" id="UP000317332">
    <property type="component" value="Unassembled WGS sequence"/>
</dbReference>
<keyword evidence="1" id="KW-0472">Membrane</keyword>
<sequence length="102" mass="11691">MIQAFIHYGIHFLGPLLVALLFYKKQWKTAYGIMLLGLLIDLDHLLATPIFEAGRCSINFHPLHSYYAIGVYFLMTLFRKTRLLGLGLCIHILADAMDCFLM</sequence>
<name>A0A506PK38_9FLAO</name>
<dbReference type="EMBL" id="VHIQ01000003">
    <property type="protein sequence ID" value="TPV33979.1"/>
    <property type="molecule type" value="Genomic_DNA"/>
</dbReference>
<keyword evidence="3" id="KW-1185">Reference proteome</keyword>